<comment type="caution">
    <text evidence="1">The sequence shown here is derived from an EMBL/GenBank/DDBJ whole genome shotgun (WGS) entry which is preliminary data.</text>
</comment>
<keyword evidence="1" id="KW-0808">Transferase</keyword>
<dbReference type="SUPFAM" id="SSF53335">
    <property type="entry name" value="S-adenosyl-L-methionine-dependent methyltransferases"/>
    <property type="match status" value="1"/>
</dbReference>
<dbReference type="PIRSF" id="PIRSF017393">
    <property type="entry name" value="MTase_SAV2177"/>
    <property type="match status" value="1"/>
</dbReference>
<evidence type="ECO:0000313" key="2">
    <source>
        <dbReference type="Proteomes" id="UP001501570"/>
    </source>
</evidence>
<dbReference type="GO" id="GO:0008168">
    <property type="term" value="F:methyltransferase activity"/>
    <property type="evidence" value="ECO:0007669"/>
    <property type="project" value="UniProtKB-KW"/>
</dbReference>
<dbReference type="InterPro" id="IPR029063">
    <property type="entry name" value="SAM-dependent_MTases_sf"/>
</dbReference>
<dbReference type="Gene3D" id="3.40.50.150">
    <property type="entry name" value="Vaccinia Virus protein VP39"/>
    <property type="match status" value="1"/>
</dbReference>
<evidence type="ECO:0000313" key="1">
    <source>
        <dbReference type="EMBL" id="GAA5196278.1"/>
    </source>
</evidence>
<accession>A0ABP9SH46</accession>
<protein>
    <submittedName>
        <fullName evidence="1">SAM-dependent methyltransferase</fullName>
    </submittedName>
</protein>
<sequence length="267" mass="29273">MNSVDLKTHIPHPARIYDYLLGGKDNFQADRDAANTIVKDWPTLPASMRANRSFMHRVARFMSADLGMRQFLDVGTGLPTSPNLHEIVQGIAPESRVVYADNDPIVLVHARALLTSTEQGRTAYIDADLNDPWRILGSPDLTDTLDISQPVAVSLLAILHYVTDDDLARHIIGTLMEPLAPGSVLTLSTATVDTVPRTFQGMTVANQEGITSRARTKVEVESLFDGLDLIEPGVALVHRWRPDPDADPLDDSQVQMYCGVAVKRPSA</sequence>
<dbReference type="InterPro" id="IPR006764">
    <property type="entry name" value="SAM_dep_MeTrfase_SAV2177_type"/>
</dbReference>
<dbReference type="Pfam" id="PF04672">
    <property type="entry name" value="Methyltransf_19"/>
    <property type="match status" value="1"/>
</dbReference>
<proteinExistence type="predicted"/>
<keyword evidence="2" id="KW-1185">Reference proteome</keyword>
<keyword evidence="1" id="KW-0489">Methyltransferase</keyword>
<gene>
    <name evidence="1" type="ORF">GCM10023322_64820</name>
</gene>
<organism evidence="1 2">
    <name type="scientific">Rugosimonospora acidiphila</name>
    <dbReference type="NCBI Taxonomy" id="556531"/>
    <lineage>
        <taxon>Bacteria</taxon>
        <taxon>Bacillati</taxon>
        <taxon>Actinomycetota</taxon>
        <taxon>Actinomycetes</taxon>
        <taxon>Micromonosporales</taxon>
        <taxon>Micromonosporaceae</taxon>
        <taxon>Rugosimonospora</taxon>
    </lineage>
</organism>
<dbReference type="GO" id="GO:0032259">
    <property type="term" value="P:methylation"/>
    <property type="evidence" value="ECO:0007669"/>
    <property type="project" value="UniProtKB-KW"/>
</dbReference>
<reference evidence="2" key="1">
    <citation type="journal article" date="2019" name="Int. J. Syst. Evol. Microbiol.">
        <title>The Global Catalogue of Microorganisms (GCM) 10K type strain sequencing project: providing services to taxonomists for standard genome sequencing and annotation.</title>
        <authorList>
            <consortium name="The Broad Institute Genomics Platform"/>
            <consortium name="The Broad Institute Genome Sequencing Center for Infectious Disease"/>
            <person name="Wu L."/>
            <person name="Ma J."/>
        </authorList>
    </citation>
    <scope>NUCLEOTIDE SEQUENCE [LARGE SCALE GENOMIC DNA]</scope>
    <source>
        <strain evidence="2">JCM 18304</strain>
    </source>
</reference>
<dbReference type="EMBL" id="BAABJQ010000026">
    <property type="protein sequence ID" value="GAA5196278.1"/>
    <property type="molecule type" value="Genomic_DNA"/>
</dbReference>
<name>A0ABP9SH46_9ACTN</name>
<dbReference type="Proteomes" id="UP001501570">
    <property type="component" value="Unassembled WGS sequence"/>
</dbReference>